<feature type="domain" description="Glycylpeptide N-tetradecanoyltransferase C-terminal" evidence="9">
    <location>
        <begin position="254"/>
        <end position="443"/>
    </location>
</feature>
<protein>
    <recommendedName>
        <fullName evidence="2 5">Glycylpeptide N-tetradecanoyltransferase</fullName>
        <ecNumber evidence="2 5">2.3.1.97</ecNumber>
    </recommendedName>
</protein>
<dbReference type="PIRSF" id="PIRSF015892">
    <property type="entry name" value="N-myristl_transf"/>
    <property type="match status" value="1"/>
</dbReference>
<dbReference type="GO" id="GO:0004379">
    <property type="term" value="F:glycylpeptide N-tetradecanoyltransferase activity"/>
    <property type="evidence" value="ECO:0007669"/>
    <property type="project" value="UniProtKB-EC"/>
</dbReference>
<proteinExistence type="inferred from homology"/>
<evidence type="ECO:0000256" key="1">
    <source>
        <dbReference type="ARBA" id="ARBA00009469"/>
    </source>
</evidence>
<evidence type="ECO:0000256" key="5">
    <source>
        <dbReference type="RuleBase" id="RU000586"/>
    </source>
</evidence>
<dbReference type="InterPro" id="IPR016181">
    <property type="entry name" value="Acyl_CoA_acyltransferase"/>
</dbReference>
<sequence length="456" mass="52986">MPISQNTQWGEMTQKEPTKEEELEMKRIRFCMQAGERLKDPRLNPMERKQLTNQIKLARKHKFWDTQPVKKFLSDRVQKDGPIQHGKVEDVAKVPAELPAGFEWVTIDMDKEEDANQVFQLLRNHYVEDSEGIFRFDYPVDFLKWTLCVPGFNKDWHIGVKAAGKDSLLGFISGTPQKVVVNSETVKMAEINFLCVHKKLRSKKLAPILIKEVTRRVNLTNVWSAIYTSGDMIPSPFTFAPYFHRSLNPKKNVETGFSAIPSNEPMARYNKRLKLHGLQDMNLVGNPRLMESKDIPAVCQLYKNHMSKYNAHFKLNQNEIAHHLMPRPGVVYTLVFEGEDDQGKKAITDFISFYSLPSQILKRQNHDHTQMNIAYLYYYAFTKNSLTEMMKYVLHFAKEEADVKYDVFNCLSIMDNHEFVRDLKFGVGDGTLNYYMFNYGLKDDYLRPNMVATVLV</sequence>
<organism evidence="10">
    <name type="scientific">Strombidium inclinatum</name>
    <dbReference type="NCBI Taxonomy" id="197538"/>
    <lineage>
        <taxon>Eukaryota</taxon>
        <taxon>Sar</taxon>
        <taxon>Alveolata</taxon>
        <taxon>Ciliophora</taxon>
        <taxon>Intramacronucleata</taxon>
        <taxon>Spirotrichea</taxon>
        <taxon>Oligotrichia</taxon>
        <taxon>Strombidiidae</taxon>
        <taxon>Strombidium</taxon>
    </lineage>
</organism>
<evidence type="ECO:0000256" key="4">
    <source>
        <dbReference type="ARBA" id="ARBA00023315"/>
    </source>
</evidence>
<dbReference type="Pfam" id="PF01233">
    <property type="entry name" value="NMT"/>
    <property type="match status" value="1"/>
</dbReference>
<keyword evidence="4 5" id="KW-0012">Acyltransferase</keyword>
<accession>A0A7S3IWN5</accession>
<dbReference type="AlphaFoldDB" id="A0A7S3IWN5"/>
<dbReference type="InterPro" id="IPR022678">
    <property type="entry name" value="NMT_CS"/>
</dbReference>
<dbReference type="PROSITE" id="PS00975">
    <property type="entry name" value="NMT_1"/>
    <property type="match status" value="1"/>
</dbReference>
<evidence type="ECO:0000256" key="6">
    <source>
        <dbReference type="RuleBase" id="RU004178"/>
    </source>
</evidence>
<feature type="compositionally biased region" description="Polar residues" evidence="7">
    <location>
        <begin position="1"/>
        <end position="11"/>
    </location>
</feature>
<dbReference type="GO" id="GO:0005737">
    <property type="term" value="C:cytoplasm"/>
    <property type="evidence" value="ECO:0007669"/>
    <property type="project" value="TreeGrafter"/>
</dbReference>
<dbReference type="PANTHER" id="PTHR11377:SF5">
    <property type="entry name" value="GLYCYLPEPTIDE N-TETRADECANOYLTRANSFERASE"/>
    <property type="match status" value="1"/>
</dbReference>
<dbReference type="SUPFAM" id="SSF55729">
    <property type="entry name" value="Acyl-CoA N-acyltransferases (Nat)"/>
    <property type="match status" value="2"/>
</dbReference>
<comment type="catalytic activity">
    <reaction evidence="5">
        <text>N-terminal glycyl-[protein] + tetradecanoyl-CoA = N-tetradecanoylglycyl-[protein] + CoA + H(+)</text>
        <dbReference type="Rhea" id="RHEA:15521"/>
        <dbReference type="Rhea" id="RHEA-COMP:12666"/>
        <dbReference type="Rhea" id="RHEA-COMP:12667"/>
        <dbReference type="ChEBI" id="CHEBI:15378"/>
        <dbReference type="ChEBI" id="CHEBI:57287"/>
        <dbReference type="ChEBI" id="CHEBI:57385"/>
        <dbReference type="ChEBI" id="CHEBI:64723"/>
        <dbReference type="ChEBI" id="CHEBI:133050"/>
        <dbReference type="EC" id="2.3.1.97"/>
    </reaction>
</comment>
<evidence type="ECO:0000259" key="9">
    <source>
        <dbReference type="Pfam" id="PF02799"/>
    </source>
</evidence>
<dbReference type="Pfam" id="PF02799">
    <property type="entry name" value="NMT_C"/>
    <property type="match status" value="1"/>
</dbReference>
<reference evidence="10" key="1">
    <citation type="submission" date="2021-01" db="EMBL/GenBank/DDBJ databases">
        <authorList>
            <person name="Corre E."/>
            <person name="Pelletier E."/>
            <person name="Niang G."/>
            <person name="Scheremetjew M."/>
            <person name="Finn R."/>
            <person name="Kale V."/>
            <person name="Holt S."/>
            <person name="Cochrane G."/>
            <person name="Meng A."/>
            <person name="Brown T."/>
            <person name="Cohen L."/>
        </authorList>
    </citation>
    <scope>NUCLEOTIDE SEQUENCE</scope>
    <source>
        <strain evidence="10">S3</strain>
    </source>
</reference>
<evidence type="ECO:0000259" key="8">
    <source>
        <dbReference type="Pfam" id="PF01233"/>
    </source>
</evidence>
<evidence type="ECO:0000313" key="10">
    <source>
        <dbReference type="EMBL" id="CAE0332895.1"/>
    </source>
</evidence>
<feature type="compositionally biased region" description="Basic and acidic residues" evidence="7">
    <location>
        <begin position="13"/>
        <end position="22"/>
    </location>
</feature>
<dbReference type="EC" id="2.3.1.97" evidence="2 5"/>
<dbReference type="PANTHER" id="PTHR11377">
    <property type="entry name" value="N-MYRISTOYL TRANSFERASE"/>
    <property type="match status" value="1"/>
</dbReference>
<dbReference type="EMBL" id="HBIH01034025">
    <property type="protein sequence ID" value="CAE0332895.1"/>
    <property type="molecule type" value="Transcribed_RNA"/>
</dbReference>
<evidence type="ECO:0000256" key="3">
    <source>
        <dbReference type="ARBA" id="ARBA00022679"/>
    </source>
</evidence>
<comment type="similarity">
    <text evidence="1 6">Belongs to the NMT family.</text>
</comment>
<name>A0A7S3IWN5_9SPIT</name>
<evidence type="ECO:0000256" key="2">
    <source>
        <dbReference type="ARBA" id="ARBA00012923"/>
    </source>
</evidence>
<feature type="region of interest" description="Disordered" evidence="7">
    <location>
        <begin position="1"/>
        <end position="22"/>
    </location>
</feature>
<comment type="function">
    <text evidence="5">Adds a myristoyl group to the N-terminal glycine residue of certain cellular proteins.</text>
</comment>
<dbReference type="PROSITE" id="PS00976">
    <property type="entry name" value="NMT_2"/>
    <property type="match status" value="1"/>
</dbReference>
<keyword evidence="3 5" id="KW-0808">Transferase</keyword>
<feature type="domain" description="Glycylpeptide N-tetradecanoyltransferase N-terminal" evidence="8">
    <location>
        <begin position="86"/>
        <end position="238"/>
    </location>
</feature>
<dbReference type="Gene3D" id="3.40.630.170">
    <property type="match status" value="1"/>
</dbReference>
<dbReference type="InterPro" id="IPR000903">
    <property type="entry name" value="NMT"/>
</dbReference>
<dbReference type="InterPro" id="IPR022676">
    <property type="entry name" value="NMT_N"/>
</dbReference>
<evidence type="ECO:0000256" key="7">
    <source>
        <dbReference type="SAM" id="MobiDB-lite"/>
    </source>
</evidence>
<dbReference type="InterPro" id="IPR022677">
    <property type="entry name" value="NMT_C"/>
</dbReference>
<gene>
    <name evidence="10" type="ORF">SINC0208_LOCUS13533</name>
</gene>